<dbReference type="OrthoDB" id="3199068at2759"/>
<dbReference type="Proteomes" id="UP000218811">
    <property type="component" value="Unassembled WGS sequence"/>
</dbReference>
<evidence type="ECO:0000313" key="2">
    <source>
        <dbReference type="EMBL" id="PCH35747.1"/>
    </source>
</evidence>
<dbReference type="OMA" id="EIDRTQY"/>
<gene>
    <name evidence="2" type="ORF">WOLCODRAFT_107779</name>
</gene>
<accession>A0A2H3JIB8</accession>
<keyword evidence="3" id="KW-1185">Reference proteome</keyword>
<dbReference type="STRING" id="742152.A0A2H3JIB8"/>
<feature type="compositionally biased region" description="Basic and acidic residues" evidence="1">
    <location>
        <begin position="204"/>
        <end position="216"/>
    </location>
</feature>
<proteinExistence type="predicted"/>
<dbReference type="EMBL" id="KB467854">
    <property type="protein sequence ID" value="PCH35747.1"/>
    <property type="molecule type" value="Genomic_DNA"/>
</dbReference>
<feature type="region of interest" description="Disordered" evidence="1">
    <location>
        <begin position="197"/>
        <end position="216"/>
    </location>
</feature>
<name>A0A2H3JIB8_WOLCO</name>
<organism evidence="2 3">
    <name type="scientific">Wolfiporia cocos (strain MD-104)</name>
    <name type="common">Brown rot fungus</name>
    <dbReference type="NCBI Taxonomy" id="742152"/>
    <lineage>
        <taxon>Eukaryota</taxon>
        <taxon>Fungi</taxon>
        <taxon>Dikarya</taxon>
        <taxon>Basidiomycota</taxon>
        <taxon>Agaricomycotina</taxon>
        <taxon>Agaricomycetes</taxon>
        <taxon>Polyporales</taxon>
        <taxon>Phaeolaceae</taxon>
        <taxon>Wolfiporia</taxon>
    </lineage>
</organism>
<sequence>MGVKSESSEDCSIPPSSPGTDYLIEHQRFYFDDGNVVFQVEGVLYNVHRYHFRDSKTFQQLLFNAATNGGAGGPIALELVRRADWERFLSLLYPRQLLGQHDLQTAEEWLSVVRFAADWGFLQLHEIALERVQAVATPVDRIVLAREHNMRGLLRADAARWELVSRNEPLTLAEGNRLGMEEAILIATMREERRMGNTPVNPIDVDRLDVKKEEPH</sequence>
<evidence type="ECO:0000313" key="3">
    <source>
        <dbReference type="Proteomes" id="UP000218811"/>
    </source>
</evidence>
<dbReference type="AlphaFoldDB" id="A0A2H3JIB8"/>
<reference evidence="2 3" key="1">
    <citation type="journal article" date="2012" name="Science">
        <title>The Paleozoic origin of enzymatic lignin decomposition reconstructed from 31 fungal genomes.</title>
        <authorList>
            <person name="Floudas D."/>
            <person name="Binder M."/>
            <person name="Riley R."/>
            <person name="Barry K."/>
            <person name="Blanchette R.A."/>
            <person name="Henrissat B."/>
            <person name="Martinez A.T."/>
            <person name="Otillar R."/>
            <person name="Spatafora J.W."/>
            <person name="Yadav J.S."/>
            <person name="Aerts A."/>
            <person name="Benoit I."/>
            <person name="Boyd A."/>
            <person name="Carlson A."/>
            <person name="Copeland A."/>
            <person name="Coutinho P.M."/>
            <person name="de Vries R.P."/>
            <person name="Ferreira P."/>
            <person name="Findley K."/>
            <person name="Foster B."/>
            <person name="Gaskell J."/>
            <person name="Glotzer D."/>
            <person name="Gorecki P."/>
            <person name="Heitman J."/>
            <person name="Hesse C."/>
            <person name="Hori C."/>
            <person name="Igarashi K."/>
            <person name="Jurgens J.A."/>
            <person name="Kallen N."/>
            <person name="Kersten P."/>
            <person name="Kohler A."/>
            <person name="Kuees U."/>
            <person name="Kumar T.K.A."/>
            <person name="Kuo A."/>
            <person name="LaButti K."/>
            <person name="Larrondo L.F."/>
            <person name="Lindquist E."/>
            <person name="Ling A."/>
            <person name="Lombard V."/>
            <person name="Lucas S."/>
            <person name="Lundell T."/>
            <person name="Martin R."/>
            <person name="McLaughlin D.J."/>
            <person name="Morgenstern I."/>
            <person name="Morin E."/>
            <person name="Murat C."/>
            <person name="Nagy L.G."/>
            <person name="Nolan M."/>
            <person name="Ohm R.A."/>
            <person name="Patyshakuliyeva A."/>
            <person name="Rokas A."/>
            <person name="Ruiz-Duenas F.J."/>
            <person name="Sabat G."/>
            <person name="Salamov A."/>
            <person name="Samejima M."/>
            <person name="Schmutz J."/>
            <person name="Slot J.C."/>
            <person name="St John F."/>
            <person name="Stenlid J."/>
            <person name="Sun H."/>
            <person name="Sun S."/>
            <person name="Syed K."/>
            <person name="Tsang A."/>
            <person name="Wiebenga A."/>
            <person name="Young D."/>
            <person name="Pisabarro A."/>
            <person name="Eastwood D.C."/>
            <person name="Martin F."/>
            <person name="Cullen D."/>
            <person name="Grigoriev I.V."/>
            <person name="Hibbett D.S."/>
        </authorList>
    </citation>
    <scope>NUCLEOTIDE SEQUENCE [LARGE SCALE GENOMIC DNA]</scope>
    <source>
        <strain evidence="2 3">MD-104</strain>
    </source>
</reference>
<evidence type="ECO:0000256" key="1">
    <source>
        <dbReference type="SAM" id="MobiDB-lite"/>
    </source>
</evidence>
<evidence type="ECO:0008006" key="4">
    <source>
        <dbReference type="Google" id="ProtNLM"/>
    </source>
</evidence>
<protein>
    <recommendedName>
        <fullName evidence="4">BTB domain-containing protein</fullName>
    </recommendedName>
</protein>